<dbReference type="InterPro" id="IPR031481">
    <property type="entry name" value="Glyco_tran_10_N"/>
</dbReference>
<evidence type="ECO:0000313" key="16">
    <source>
        <dbReference type="Proteomes" id="UP000728032"/>
    </source>
</evidence>
<name>A0A7R9M6H2_9ACAR</name>
<comment type="subcellular location">
    <subcellularLocation>
        <location evidence="1 12">Golgi apparatus</location>
        <location evidence="1 12">Golgi stack membrane</location>
        <topology evidence="1 12">Single-pass type II membrane protein</topology>
    </subcellularLocation>
</comment>
<accession>A0A7R9M6H2</accession>
<evidence type="ECO:0000256" key="2">
    <source>
        <dbReference type="ARBA" id="ARBA00004922"/>
    </source>
</evidence>
<dbReference type="PANTHER" id="PTHR48438">
    <property type="entry name" value="ALPHA-(1,3)-FUCOSYLTRANSFERASE C-RELATED"/>
    <property type="match status" value="1"/>
</dbReference>
<evidence type="ECO:0000256" key="10">
    <source>
        <dbReference type="ARBA" id="ARBA00023136"/>
    </source>
</evidence>
<dbReference type="GO" id="GO:0008417">
    <property type="term" value="F:fucosyltransferase activity"/>
    <property type="evidence" value="ECO:0007669"/>
    <property type="project" value="InterPro"/>
</dbReference>
<keyword evidence="5 12" id="KW-0808">Transferase</keyword>
<sequence>KWILFNSESPVHSEKYEDVILDQINWFMSYRTDSDIYVPYGSVIPCDNKWQNENLFDGKTRNVAWIVSNCHLKSKREEYVKELVKYIDVDVFGKCGTNYCPRNDSCYQMLEKKYKFYLSFENSFCKDYVTEKLFQYIQYDMIPVVYGSANYSQIMPKNSYINTADFGSPQELANHLKEISSDKQKYNSYMNWKNNYCVQITHYKYFCNLCEKLNVDSDRKSTNRWTKSKFTEAQPINTYMDHECTKYVEYVIRANGTNNFDDKN</sequence>
<evidence type="ECO:0000256" key="6">
    <source>
        <dbReference type="ARBA" id="ARBA00022692"/>
    </source>
</evidence>
<comment type="pathway">
    <text evidence="2">Protein modification; protein glycosylation.</text>
</comment>
<dbReference type="Pfam" id="PF00852">
    <property type="entry name" value="Glyco_transf_10"/>
    <property type="match status" value="1"/>
</dbReference>
<keyword evidence="11" id="KW-0325">Glycoprotein</keyword>
<gene>
    <name evidence="15" type="ORF">ONB1V03_LOCUS11120</name>
</gene>
<evidence type="ECO:0000256" key="1">
    <source>
        <dbReference type="ARBA" id="ARBA00004447"/>
    </source>
</evidence>
<dbReference type="InterPro" id="IPR055270">
    <property type="entry name" value="Glyco_tran_10_C"/>
</dbReference>
<dbReference type="EMBL" id="OC922853">
    <property type="protein sequence ID" value="CAD7654473.1"/>
    <property type="molecule type" value="Genomic_DNA"/>
</dbReference>
<dbReference type="EMBL" id="CAJPVJ010008028">
    <property type="protein sequence ID" value="CAG2171660.1"/>
    <property type="molecule type" value="Genomic_DNA"/>
</dbReference>
<keyword evidence="16" id="KW-1185">Reference proteome</keyword>
<dbReference type="Pfam" id="PF17039">
    <property type="entry name" value="Glyco_tran_10_N"/>
    <property type="match status" value="1"/>
</dbReference>
<evidence type="ECO:0000259" key="14">
    <source>
        <dbReference type="Pfam" id="PF17039"/>
    </source>
</evidence>
<dbReference type="FunFam" id="3.40.50.11660:FF:000006">
    <property type="entry name" value="Alpha-(1,3)-fucosyltransferase C"/>
    <property type="match status" value="1"/>
</dbReference>
<dbReference type="Proteomes" id="UP000728032">
    <property type="component" value="Unassembled WGS sequence"/>
</dbReference>
<keyword evidence="9 12" id="KW-0333">Golgi apparatus</keyword>
<dbReference type="Gene3D" id="3.40.50.11660">
    <property type="entry name" value="Glycosyl transferase family 10, C-terminal domain"/>
    <property type="match status" value="1"/>
</dbReference>
<dbReference type="SUPFAM" id="SSF53756">
    <property type="entry name" value="UDP-Glycosyltransferase/glycogen phosphorylase"/>
    <property type="match status" value="1"/>
</dbReference>
<evidence type="ECO:0000256" key="4">
    <source>
        <dbReference type="ARBA" id="ARBA00022676"/>
    </source>
</evidence>
<dbReference type="AlphaFoldDB" id="A0A7R9M6H2"/>
<evidence type="ECO:0000256" key="12">
    <source>
        <dbReference type="RuleBase" id="RU003832"/>
    </source>
</evidence>
<evidence type="ECO:0000256" key="7">
    <source>
        <dbReference type="ARBA" id="ARBA00022968"/>
    </source>
</evidence>
<reference evidence="15" key="1">
    <citation type="submission" date="2020-11" db="EMBL/GenBank/DDBJ databases">
        <authorList>
            <person name="Tran Van P."/>
        </authorList>
    </citation>
    <scope>NUCLEOTIDE SEQUENCE</scope>
</reference>
<dbReference type="UniPathway" id="UPA00378"/>
<evidence type="ECO:0000256" key="8">
    <source>
        <dbReference type="ARBA" id="ARBA00022989"/>
    </source>
</evidence>
<dbReference type="InterPro" id="IPR038577">
    <property type="entry name" value="GT10-like_C_sf"/>
</dbReference>
<evidence type="ECO:0000259" key="13">
    <source>
        <dbReference type="Pfam" id="PF00852"/>
    </source>
</evidence>
<keyword evidence="4 12" id="KW-0328">Glycosyltransferase</keyword>
<comment type="similarity">
    <text evidence="3 12">Belongs to the glycosyltransferase 10 family.</text>
</comment>
<feature type="domain" description="Fucosyltransferase N-terminal" evidence="14">
    <location>
        <begin position="1"/>
        <end position="41"/>
    </location>
</feature>
<evidence type="ECO:0000256" key="3">
    <source>
        <dbReference type="ARBA" id="ARBA00008919"/>
    </source>
</evidence>
<evidence type="ECO:0000256" key="5">
    <source>
        <dbReference type="ARBA" id="ARBA00022679"/>
    </source>
</evidence>
<keyword evidence="8" id="KW-1133">Transmembrane helix</keyword>
<dbReference type="InterPro" id="IPR001503">
    <property type="entry name" value="Glyco_trans_10"/>
</dbReference>
<dbReference type="EC" id="2.4.1.-" evidence="12"/>
<evidence type="ECO:0000256" key="9">
    <source>
        <dbReference type="ARBA" id="ARBA00023034"/>
    </source>
</evidence>
<keyword evidence="7" id="KW-0735">Signal-anchor</keyword>
<organism evidence="15">
    <name type="scientific">Oppiella nova</name>
    <dbReference type="NCBI Taxonomy" id="334625"/>
    <lineage>
        <taxon>Eukaryota</taxon>
        <taxon>Metazoa</taxon>
        <taxon>Ecdysozoa</taxon>
        <taxon>Arthropoda</taxon>
        <taxon>Chelicerata</taxon>
        <taxon>Arachnida</taxon>
        <taxon>Acari</taxon>
        <taxon>Acariformes</taxon>
        <taxon>Sarcoptiformes</taxon>
        <taxon>Oribatida</taxon>
        <taxon>Brachypylina</taxon>
        <taxon>Oppioidea</taxon>
        <taxon>Oppiidae</taxon>
        <taxon>Oppiella</taxon>
    </lineage>
</organism>
<feature type="non-terminal residue" evidence="15">
    <location>
        <position position="1"/>
    </location>
</feature>
<evidence type="ECO:0000313" key="15">
    <source>
        <dbReference type="EMBL" id="CAD7654473.1"/>
    </source>
</evidence>
<dbReference type="GO" id="GO:0032580">
    <property type="term" value="C:Golgi cisterna membrane"/>
    <property type="evidence" value="ECO:0007669"/>
    <property type="project" value="UniProtKB-SubCell"/>
</dbReference>
<dbReference type="PANTHER" id="PTHR48438:SF1">
    <property type="entry name" value="ALPHA-(1,3)-FUCOSYLTRANSFERASE C-RELATED"/>
    <property type="match status" value="1"/>
</dbReference>
<keyword evidence="6 12" id="KW-0812">Transmembrane</keyword>
<evidence type="ECO:0000256" key="11">
    <source>
        <dbReference type="ARBA" id="ARBA00023180"/>
    </source>
</evidence>
<dbReference type="OrthoDB" id="427096at2759"/>
<protein>
    <recommendedName>
        <fullName evidence="12">Fucosyltransferase</fullName>
        <ecNumber evidence="12">2.4.1.-</ecNumber>
    </recommendedName>
</protein>
<feature type="domain" description="Fucosyltransferase C-terminal" evidence="13">
    <location>
        <begin position="58"/>
        <end position="221"/>
    </location>
</feature>
<proteinExistence type="inferred from homology"/>
<keyword evidence="10" id="KW-0472">Membrane</keyword>